<dbReference type="InterPro" id="IPR009619">
    <property type="entry name" value="CrgA"/>
</dbReference>
<evidence type="ECO:0000256" key="5">
    <source>
        <dbReference type="ARBA" id="ARBA00023136"/>
    </source>
</evidence>
<dbReference type="HAMAP" id="MF_00631">
    <property type="entry name" value="CrgA"/>
    <property type="match status" value="1"/>
</dbReference>
<keyword evidence="1 7" id="KW-1003">Cell membrane</keyword>
<gene>
    <name evidence="7" type="primary">crgA</name>
    <name evidence="8" type="ORF">SAMN05216561_106142</name>
</gene>
<dbReference type="AlphaFoldDB" id="A0A1I3GIR6"/>
<dbReference type="STRING" id="1005945.SAMN05216561_106142"/>
<keyword evidence="4 7" id="KW-1133">Transmembrane helix</keyword>
<feature type="transmembrane region" description="Helical" evidence="7">
    <location>
        <begin position="20"/>
        <end position="41"/>
    </location>
</feature>
<name>A0A1I3GIR6_9ACTN</name>
<sequence length="153" mass="16746">MSKLKAKDPFAEPKKPVATVRTVIALLLAVLGIAWIVYYYAVVRVDPLAFPAPAAGDPKFMADLLDWNYLIGFGAFFLGLAISAHPSTPMGRGRGVVVGMLGCFVLGLLWICTFYVISDDPSSFWVFNDLGQKNLFVGIGFMAIGFTFATRWE</sequence>
<keyword evidence="6 7" id="KW-0131">Cell cycle</keyword>
<evidence type="ECO:0000256" key="3">
    <source>
        <dbReference type="ARBA" id="ARBA00022692"/>
    </source>
</evidence>
<feature type="transmembrane region" description="Helical" evidence="7">
    <location>
        <begin position="67"/>
        <end position="84"/>
    </location>
</feature>
<evidence type="ECO:0000256" key="2">
    <source>
        <dbReference type="ARBA" id="ARBA00022618"/>
    </source>
</evidence>
<keyword evidence="5 7" id="KW-0472">Membrane</keyword>
<evidence type="ECO:0000313" key="9">
    <source>
        <dbReference type="Proteomes" id="UP000198649"/>
    </source>
</evidence>
<evidence type="ECO:0000256" key="7">
    <source>
        <dbReference type="HAMAP-Rule" id="MF_00631"/>
    </source>
</evidence>
<evidence type="ECO:0000256" key="4">
    <source>
        <dbReference type="ARBA" id="ARBA00022989"/>
    </source>
</evidence>
<evidence type="ECO:0000256" key="1">
    <source>
        <dbReference type="ARBA" id="ARBA00022475"/>
    </source>
</evidence>
<dbReference type="Pfam" id="PF06781">
    <property type="entry name" value="CrgA"/>
    <property type="match status" value="2"/>
</dbReference>
<dbReference type="GO" id="GO:0005886">
    <property type="term" value="C:plasma membrane"/>
    <property type="evidence" value="ECO:0007669"/>
    <property type="project" value="UniProtKB-SubCell"/>
</dbReference>
<comment type="subcellular location">
    <subcellularLocation>
        <location evidence="7">Cell membrane</location>
        <topology evidence="7">Multi-pass membrane protein</topology>
    </subcellularLocation>
</comment>
<proteinExistence type="inferred from homology"/>
<dbReference type="OrthoDB" id="5189646at2"/>
<accession>A0A1I3GIR6</accession>
<comment type="function">
    <text evidence="7">Involved in cell division.</text>
</comment>
<keyword evidence="2 7" id="KW-0132">Cell division</keyword>
<keyword evidence="9" id="KW-1185">Reference proteome</keyword>
<dbReference type="Proteomes" id="UP000198649">
    <property type="component" value="Unassembled WGS sequence"/>
</dbReference>
<evidence type="ECO:0000313" key="8">
    <source>
        <dbReference type="EMBL" id="SFI23051.1"/>
    </source>
</evidence>
<dbReference type="GO" id="GO:0051301">
    <property type="term" value="P:cell division"/>
    <property type="evidence" value="ECO:0007669"/>
    <property type="project" value="UniProtKB-UniRule"/>
</dbReference>
<evidence type="ECO:0000256" key="6">
    <source>
        <dbReference type="ARBA" id="ARBA00023306"/>
    </source>
</evidence>
<keyword evidence="3 7" id="KW-0812">Transmembrane</keyword>
<organism evidence="8 9">
    <name type="scientific">Nocardioides psychrotolerans</name>
    <dbReference type="NCBI Taxonomy" id="1005945"/>
    <lineage>
        <taxon>Bacteria</taxon>
        <taxon>Bacillati</taxon>
        <taxon>Actinomycetota</taxon>
        <taxon>Actinomycetes</taxon>
        <taxon>Propionibacteriales</taxon>
        <taxon>Nocardioidaceae</taxon>
        <taxon>Nocardioides</taxon>
    </lineage>
</organism>
<dbReference type="RefSeq" id="WP_091112422.1">
    <property type="nucleotide sequence ID" value="NZ_BKAF01000021.1"/>
</dbReference>
<feature type="transmembrane region" description="Helical" evidence="7">
    <location>
        <begin position="130"/>
        <end position="149"/>
    </location>
</feature>
<protein>
    <recommendedName>
        <fullName evidence="7">Cell division protein CrgA</fullName>
    </recommendedName>
</protein>
<comment type="similarity">
    <text evidence="7">Belongs to the CrgA family.</text>
</comment>
<reference evidence="8 9" key="1">
    <citation type="submission" date="2016-10" db="EMBL/GenBank/DDBJ databases">
        <authorList>
            <person name="de Groot N.N."/>
        </authorList>
    </citation>
    <scope>NUCLEOTIDE SEQUENCE [LARGE SCALE GENOMIC DNA]</scope>
    <source>
        <strain evidence="8 9">CGMCC 1.11156</strain>
    </source>
</reference>
<feature type="transmembrane region" description="Helical" evidence="7">
    <location>
        <begin position="96"/>
        <end position="118"/>
    </location>
</feature>
<comment type="caution">
    <text evidence="7">Lacks conserved residue(s) required for the propagation of feature annotation.</text>
</comment>
<dbReference type="EMBL" id="FOQG01000006">
    <property type="protein sequence ID" value="SFI23051.1"/>
    <property type="molecule type" value="Genomic_DNA"/>
</dbReference>